<name>A0A2M7G9D9_9BACT</name>
<feature type="modified residue" description="4-aspartylphosphate" evidence="2">
    <location>
        <position position="77"/>
    </location>
</feature>
<proteinExistence type="predicted"/>
<dbReference type="PANTHER" id="PTHR44591">
    <property type="entry name" value="STRESS RESPONSE REGULATOR PROTEIN 1"/>
    <property type="match status" value="1"/>
</dbReference>
<dbReference type="SUPFAM" id="SSF52172">
    <property type="entry name" value="CheY-like"/>
    <property type="match status" value="1"/>
</dbReference>
<reference evidence="4 5" key="1">
    <citation type="submission" date="2017-09" db="EMBL/GenBank/DDBJ databases">
        <title>Depth-based differentiation of microbial function through sediment-hosted aquifers and enrichment of novel symbionts in the deep terrestrial subsurface.</title>
        <authorList>
            <person name="Probst A.J."/>
            <person name="Ladd B."/>
            <person name="Jarett J.K."/>
            <person name="Geller-Mcgrath D.E."/>
            <person name="Sieber C.M."/>
            <person name="Emerson J.B."/>
            <person name="Anantharaman K."/>
            <person name="Thomas B.C."/>
            <person name="Malmstrom R."/>
            <person name="Stieglmeier M."/>
            <person name="Klingl A."/>
            <person name="Woyke T."/>
            <person name="Ryan C.M."/>
            <person name="Banfield J.F."/>
        </authorList>
    </citation>
    <scope>NUCLEOTIDE SEQUENCE [LARGE SCALE GENOMIC DNA]</scope>
    <source>
        <strain evidence="4">CG17_big_fil_post_rev_8_21_14_2_50_48_46</strain>
    </source>
</reference>
<dbReference type="PROSITE" id="PS50110">
    <property type="entry name" value="RESPONSE_REGULATORY"/>
    <property type="match status" value="1"/>
</dbReference>
<evidence type="ECO:0000313" key="4">
    <source>
        <dbReference type="EMBL" id="PIW18719.1"/>
    </source>
</evidence>
<dbReference type="PANTHER" id="PTHR44591:SF3">
    <property type="entry name" value="RESPONSE REGULATORY DOMAIN-CONTAINING PROTEIN"/>
    <property type="match status" value="1"/>
</dbReference>
<dbReference type="InterPro" id="IPR011006">
    <property type="entry name" value="CheY-like_superfamily"/>
</dbReference>
<gene>
    <name evidence="4" type="ORF">COW36_05330</name>
</gene>
<accession>A0A2M7G9D9</accession>
<comment type="caution">
    <text evidence="4">The sequence shown here is derived from an EMBL/GenBank/DDBJ whole genome shotgun (WGS) entry which is preliminary data.</text>
</comment>
<evidence type="ECO:0000256" key="2">
    <source>
        <dbReference type="PROSITE-ProRule" id="PRU00169"/>
    </source>
</evidence>
<evidence type="ECO:0000313" key="5">
    <source>
        <dbReference type="Proteomes" id="UP000231019"/>
    </source>
</evidence>
<evidence type="ECO:0000259" key="3">
    <source>
        <dbReference type="PROSITE" id="PS50110"/>
    </source>
</evidence>
<dbReference type="InterPro" id="IPR050595">
    <property type="entry name" value="Bact_response_regulator"/>
</dbReference>
<keyword evidence="1 2" id="KW-0597">Phosphoprotein</keyword>
<dbReference type="AlphaFoldDB" id="A0A2M7G9D9"/>
<dbReference type="Proteomes" id="UP000231019">
    <property type="component" value="Unassembled WGS sequence"/>
</dbReference>
<dbReference type="Pfam" id="PF00072">
    <property type="entry name" value="Response_reg"/>
    <property type="match status" value="1"/>
</dbReference>
<dbReference type="Gene3D" id="3.40.50.2300">
    <property type="match status" value="1"/>
</dbReference>
<evidence type="ECO:0000256" key="1">
    <source>
        <dbReference type="ARBA" id="ARBA00022553"/>
    </source>
</evidence>
<organism evidence="4 5">
    <name type="scientific">bacterium (Candidatus Blackallbacteria) CG17_big_fil_post_rev_8_21_14_2_50_48_46</name>
    <dbReference type="NCBI Taxonomy" id="2014261"/>
    <lineage>
        <taxon>Bacteria</taxon>
        <taxon>Candidatus Blackallbacteria</taxon>
    </lineage>
</organism>
<dbReference type="SMART" id="SM00448">
    <property type="entry name" value="REC"/>
    <property type="match status" value="1"/>
</dbReference>
<protein>
    <recommendedName>
        <fullName evidence="3">Response regulatory domain-containing protein</fullName>
    </recommendedName>
</protein>
<dbReference type="EMBL" id="PFFQ01000012">
    <property type="protein sequence ID" value="PIW18719.1"/>
    <property type="molecule type" value="Genomic_DNA"/>
</dbReference>
<dbReference type="InterPro" id="IPR001789">
    <property type="entry name" value="Sig_transdc_resp-reg_receiver"/>
</dbReference>
<dbReference type="CDD" id="cd17546">
    <property type="entry name" value="REC_hyHK_CKI1_RcsC-like"/>
    <property type="match status" value="1"/>
</dbReference>
<feature type="domain" description="Response regulatory" evidence="3">
    <location>
        <begin position="28"/>
        <end position="142"/>
    </location>
</feature>
<dbReference type="GO" id="GO:0000160">
    <property type="term" value="P:phosphorelay signal transduction system"/>
    <property type="evidence" value="ECO:0007669"/>
    <property type="project" value="InterPro"/>
</dbReference>
<sequence>MQNCPRLAARLHSQQWDKAVLQRVKPSRILIVDDTPSNRDVLVDFFKQLQFETIEAQNGEEALEYCQNHQPDLILLDICMPGMTGYDVMQALKQLNLQIPIIAVTASAFEVEQDKIREAGAVECIIKPFDMDELLEVVFRYLGQEPVSQPQKMHPEPIPHSLLPAFQETIQSPLKEKIQEAIFLGDGERVKTLLLQLEPTEHSMYLFELADQYQYEILLALLDEI</sequence>